<dbReference type="InterPro" id="IPR039299">
    <property type="entry name" value="SEOA"/>
</dbReference>
<organism evidence="4 5">
    <name type="scientific">Carnegiea gigantea</name>
    <dbReference type="NCBI Taxonomy" id="171969"/>
    <lineage>
        <taxon>Eukaryota</taxon>
        <taxon>Viridiplantae</taxon>
        <taxon>Streptophyta</taxon>
        <taxon>Embryophyta</taxon>
        <taxon>Tracheophyta</taxon>
        <taxon>Spermatophyta</taxon>
        <taxon>Magnoliopsida</taxon>
        <taxon>eudicotyledons</taxon>
        <taxon>Gunneridae</taxon>
        <taxon>Pentapetalae</taxon>
        <taxon>Caryophyllales</taxon>
        <taxon>Cactineae</taxon>
        <taxon>Cactaceae</taxon>
        <taxon>Cactoideae</taxon>
        <taxon>Echinocereeae</taxon>
        <taxon>Carnegiea</taxon>
    </lineage>
</organism>
<evidence type="ECO:0000313" key="5">
    <source>
        <dbReference type="Proteomes" id="UP001153076"/>
    </source>
</evidence>
<proteinExistence type="predicted"/>
<dbReference type="InterPro" id="IPR027944">
    <property type="entry name" value="SEO_C"/>
</dbReference>
<dbReference type="Gene3D" id="3.40.30.10">
    <property type="entry name" value="Glutaredoxin"/>
    <property type="match status" value="1"/>
</dbReference>
<dbReference type="Pfam" id="PF14577">
    <property type="entry name" value="SEO_C"/>
    <property type="match status" value="1"/>
</dbReference>
<dbReference type="EMBL" id="JAKOGI010000185">
    <property type="protein sequence ID" value="KAJ8440692.1"/>
    <property type="molecule type" value="Genomic_DNA"/>
</dbReference>
<sequence length="818" mass="94204">MAATPVNSQLTAPLAPLQPQSQAQTQPQTLRDAERERVTYSAPLRDPERERAAFSTPQMRERERERERAAYSVPDDSRALQLRAPERSDGGYSTMPGESRALRFRDPERSHGGSLFLASDDHTLAKQIEKLHSPDARNVNVRPLLRLVEEVIEAATQTAEGHAAVTGTLALRDRSERVALQGLEEVTDSPLVIEKVHAEITTGPICGLDTHTTAIHVLEMLSHFSWEAKVVLTMAAFALTYGDFWLLVQIYATNPLAKSMALIKGLPMIVEHVGAYKRQFEAISNLIKSMLETTKCIVEFGELPTSYISTEDAEVKAALNLFPTAVYWVIRSAVAATTQISILTSTRLEILTATAEAWELSNHAHKLKTISDHLRRVLTAMYKLIDEKMEEELYRRIRIFVYEKVHMDNIAVLKLLISEDDSVPSLYDCQAKRRVHLDKLRRRNVLLLISGLDITHEELYILEQAYTESRTHAYEIVWIPVVDQSSQWTDAMRLQFETLQASMPWYTVHDLKIIRKAVIKFFRQDWHFYGKPILVVLDPQGRVVSPNAIHMMWIWQSEAFPFTSAREEELWQKQIWNLELLVNAIDQRILEWIREGKYIILYGGDNLKWIRDFTTRGKNIARDLRVAVEMVYVGKSHHKDMVQKLCSAIAVEQLSHCWQDPNQVWYFWTRLESMFHSKMQLGRMRDHSDITLQELQRLQSFDKGHEGWAILAKGSNIIVNAHGRLALTVLEDYEKWEERAKKEGLEVAFAAYYQELYMKEYICSRIEFPFTARMPDHMLCPDCRREMQKFKTFRCCHEDAIAGSSGVSNYPPITPYET</sequence>
<dbReference type="Pfam" id="PF14576">
    <property type="entry name" value="SEO_N"/>
    <property type="match status" value="1"/>
</dbReference>
<dbReference type="GO" id="GO:0010088">
    <property type="term" value="P:phloem development"/>
    <property type="evidence" value="ECO:0007669"/>
    <property type="project" value="InterPro"/>
</dbReference>
<feature type="compositionally biased region" description="Low complexity" evidence="1">
    <location>
        <begin position="8"/>
        <end position="30"/>
    </location>
</feature>
<dbReference type="PANTHER" id="PTHR33232:SF9">
    <property type="entry name" value="PROTEIN SIEVE ELEMENT OCCLUSION B"/>
    <property type="match status" value="1"/>
</dbReference>
<dbReference type="InterPro" id="IPR027942">
    <property type="entry name" value="SEO_N"/>
</dbReference>
<protein>
    <recommendedName>
        <fullName evidence="6">Sieve element occlusion</fullName>
    </recommendedName>
</protein>
<evidence type="ECO:0000313" key="4">
    <source>
        <dbReference type="EMBL" id="KAJ8440692.1"/>
    </source>
</evidence>
<dbReference type="OrthoDB" id="1895250at2759"/>
<accession>A0A9Q1KCF7</accession>
<feature type="region of interest" description="Disordered" evidence="1">
    <location>
        <begin position="1"/>
        <end position="98"/>
    </location>
</feature>
<keyword evidence="5" id="KW-1185">Reference proteome</keyword>
<evidence type="ECO:0000259" key="2">
    <source>
        <dbReference type="Pfam" id="PF14576"/>
    </source>
</evidence>
<feature type="domain" description="Sieve element occlusion N-terminal" evidence="2">
    <location>
        <begin position="119"/>
        <end position="399"/>
    </location>
</feature>
<evidence type="ECO:0000256" key="1">
    <source>
        <dbReference type="SAM" id="MobiDB-lite"/>
    </source>
</evidence>
<comment type="caution">
    <text evidence="4">The sequence shown here is derived from an EMBL/GenBank/DDBJ whole genome shotgun (WGS) entry which is preliminary data.</text>
</comment>
<evidence type="ECO:0008006" key="6">
    <source>
        <dbReference type="Google" id="ProtNLM"/>
    </source>
</evidence>
<dbReference type="Proteomes" id="UP001153076">
    <property type="component" value="Unassembled WGS sequence"/>
</dbReference>
<dbReference type="PANTHER" id="PTHR33232">
    <property type="entry name" value="PROTEIN SIEVE ELEMENT OCCLUSION B-LIKE"/>
    <property type="match status" value="1"/>
</dbReference>
<dbReference type="AlphaFoldDB" id="A0A9Q1KCF7"/>
<reference evidence="4" key="1">
    <citation type="submission" date="2022-04" db="EMBL/GenBank/DDBJ databases">
        <title>Carnegiea gigantea Genome sequencing and assembly v2.</title>
        <authorList>
            <person name="Copetti D."/>
            <person name="Sanderson M.J."/>
            <person name="Burquez A."/>
            <person name="Wojciechowski M.F."/>
        </authorList>
    </citation>
    <scope>NUCLEOTIDE SEQUENCE</scope>
    <source>
        <strain evidence="4">SGP5-SGP5p</strain>
        <tissue evidence="4">Aerial part</tissue>
    </source>
</reference>
<gene>
    <name evidence="4" type="ORF">Cgig2_005423</name>
</gene>
<feature type="compositionally biased region" description="Basic and acidic residues" evidence="1">
    <location>
        <begin position="59"/>
        <end position="69"/>
    </location>
</feature>
<evidence type="ECO:0000259" key="3">
    <source>
        <dbReference type="Pfam" id="PF14577"/>
    </source>
</evidence>
<feature type="domain" description="Sieve element occlusion C-terminal" evidence="3">
    <location>
        <begin position="566"/>
        <end position="797"/>
    </location>
</feature>
<name>A0A9Q1KCF7_9CARY</name>